<accession>A0A6J5KPH1</accession>
<name>A0A6J5KPH1_9CAUD</name>
<organism evidence="1">
    <name type="scientific">uncultured Caudovirales phage</name>
    <dbReference type="NCBI Taxonomy" id="2100421"/>
    <lineage>
        <taxon>Viruses</taxon>
        <taxon>Duplodnaviria</taxon>
        <taxon>Heunggongvirae</taxon>
        <taxon>Uroviricota</taxon>
        <taxon>Caudoviricetes</taxon>
        <taxon>Peduoviridae</taxon>
        <taxon>Maltschvirus</taxon>
        <taxon>Maltschvirus maltsch</taxon>
    </lineage>
</organism>
<reference evidence="1" key="1">
    <citation type="submission" date="2020-04" db="EMBL/GenBank/DDBJ databases">
        <authorList>
            <person name="Chiriac C."/>
            <person name="Salcher M."/>
            <person name="Ghai R."/>
            <person name="Kavagutti S V."/>
        </authorList>
    </citation>
    <scope>NUCLEOTIDE SEQUENCE</scope>
</reference>
<proteinExistence type="predicted"/>
<dbReference type="EMBL" id="LR796154">
    <property type="protein sequence ID" value="CAB4122040.1"/>
    <property type="molecule type" value="Genomic_DNA"/>
</dbReference>
<gene>
    <name evidence="1" type="ORF">UFOVP17_47</name>
</gene>
<protein>
    <recommendedName>
        <fullName evidence="2">Group I intron endonuclease</fullName>
    </recommendedName>
</protein>
<evidence type="ECO:0000313" key="1">
    <source>
        <dbReference type="EMBL" id="CAB4122040.1"/>
    </source>
</evidence>
<evidence type="ECO:0008006" key="2">
    <source>
        <dbReference type="Google" id="ProtNLM"/>
    </source>
</evidence>
<sequence length="222" mass="25169">MDSVVSNMNNAYVYIHTRLNTNLPFYVGKGKGKRFNSTLSRNKHWNNVVKKDGGFNAVKLIENVCDEFAYFIESEVIDKYKLLGYKLVNKTNGGEGVSGSNVNAGIAKTEEHKQKLRDCNLGKKQSYETIEKRKKSLNKKINNGWETGFAIDKYKKYGIKNNKFVGVYHTPAGIFESLNDAAIANNCTIKTIRIRCNGNKCIVNGKLYIYPPKNGWYFVKKA</sequence>